<dbReference type="Proteomes" id="UP000295444">
    <property type="component" value="Unassembled WGS sequence"/>
</dbReference>
<evidence type="ECO:0000259" key="8">
    <source>
        <dbReference type="PROSITE" id="PS50850"/>
    </source>
</evidence>
<keyword evidence="5 7" id="KW-1133">Transmembrane helix</keyword>
<reference evidence="9 10" key="1">
    <citation type="submission" date="2019-03" db="EMBL/GenBank/DDBJ databases">
        <title>Genomic Encyclopedia of Type Strains, Phase IV (KMG-IV): sequencing the most valuable type-strain genomes for metagenomic binning, comparative biology and taxonomic classification.</title>
        <authorList>
            <person name="Goeker M."/>
        </authorList>
    </citation>
    <scope>NUCLEOTIDE SEQUENCE [LARGE SCALE GENOMIC DNA]</scope>
    <source>
        <strain evidence="9 10">DSM 45361</strain>
    </source>
</reference>
<organism evidence="9 10">
    <name type="scientific">Labedaea rhizosphaerae</name>
    <dbReference type="NCBI Taxonomy" id="598644"/>
    <lineage>
        <taxon>Bacteria</taxon>
        <taxon>Bacillati</taxon>
        <taxon>Actinomycetota</taxon>
        <taxon>Actinomycetes</taxon>
        <taxon>Pseudonocardiales</taxon>
        <taxon>Pseudonocardiaceae</taxon>
        <taxon>Labedaea</taxon>
    </lineage>
</organism>
<evidence type="ECO:0000313" key="9">
    <source>
        <dbReference type="EMBL" id="TDQ04834.1"/>
    </source>
</evidence>
<feature type="transmembrane region" description="Helical" evidence="7">
    <location>
        <begin position="292"/>
        <end position="312"/>
    </location>
</feature>
<dbReference type="OrthoDB" id="9781469at2"/>
<evidence type="ECO:0000313" key="10">
    <source>
        <dbReference type="Proteomes" id="UP000295444"/>
    </source>
</evidence>
<keyword evidence="6 7" id="KW-0472">Membrane</keyword>
<feature type="transmembrane region" description="Helical" evidence="7">
    <location>
        <begin position="98"/>
        <end position="119"/>
    </location>
</feature>
<evidence type="ECO:0000256" key="4">
    <source>
        <dbReference type="ARBA" id="ARBA00022692"/>
    </source>
</evidence>
<evidence type="ECO:0000256" key="7">
    <source>
        <dbReference type="SAM" id="Phobius"/>
    </source>
</evidence>
<dbReference type="InterPro" id="IPR004638">
    <property type="entry name" value="EmrB-like"/>
</dbReference>
<dbReference type="PANTHER" id="PTHR42718">
    <property type="entry name" value="MAJOR FACILITATOR SUPERFAMILY MULTIDRUG TRANSPORTER MFSC"/>
    <property type="match status" value="1"/>
</dbReference>
<dbReference type="Pfam" id="PF07690">
    <property type="entry name" value="MFS_1"/>
    <property type="match status" value="1"/>
</dbReference>
<name>A0A4R6SLS6_LABRH</name>
<feature type="domain" description="Major facilitator superfamily (MFS) profile" evidence="8">
    <location>
        <begin position="7"/>
        <end position="485"/>
    </location>
</feature>
<keyword evidence="10" id="KW-1185">Reference proteome</keyword>
<dbReference type="AlphaFoldDB" id="A0A4R6SLS6"/>
<keyword evidence="4 7" id="KW-0812">Transmembrane</keyword>
<dbReference type="InterPro" id="IPR011701">
    <property type="entry name" value="MFS"/>
</dbReference>
<evidence type="ECO:0000256" key="6">
    <source>
        <dbReference type="ARBA" id="ARBA00023136"/>
    </source>
</evidence>
<dbReference type="PROSITE" id="PS50850">
    <property type="entry name" value="MFS"/>
    <property type="match status" value="1"/>
</dbReference>
<dbReference type="Gene3D" id="1.20.1720.10">
    <property type="entry name" value="Multidrug resistance protein D"/>
    <property type="match status" value="1"/>
</dbReference>
<comment type="caution">
    <text evidence="9">The sequence shown here is derived from an EMBL/GenBank/DDBJ whole genome shotgun (WGS) entry which is preliminary data.</text>
</comment>
<comment type="subcellular location">
    <subcellularLocation>
        <location evidence="1">Cell membrane</location>
        <topology evidence="1">Multi-pass membrane protein</topology>
    </subcellularLocation>
</comment>
<dbReference type="InterPro" id="IPR036259">
    <property type="entry name" value="MFS_trans_sf"/>
</dbReference>
<dbReference type="GO" id="GO:0005886">
    <property type="term" value="C:plasma membrane"/>
    <property type="evidence" value="ECO:0007669"/>
    <property type="project" value="UniProtKB-SubCell"/>
</dbReference>
<feature type="transmembrane region" description="Helical" evidence="7">
    <location>
        <begin position="462"/>
        <end position="481"/>
    </location>
</feature>
<feature type="transmembrane region" description="Helical" evidence="7">
    <location>
        <begin position="42"/>
        <end position="61"/>
    </location>
</feature>
<feature type="transmembrane region" description="Helical" evidence="7">
    <location>
        <begin position="324"/>
        <end position="346"/>
    </location>
</feature>
<feature type="transmembrane region" description="Helical" evidence="7">
    <location>
        <begin position="158"/>
        <end position="180"/>
    </location>
</feature>
<dbReference type="PANTHER" id="PTHR42718:SF42">
    <property type="entry name" value="EXPORT PROTEIN"/>
    <property type="match status" value="1"/>
</dbReference>
<accession>A0A4R6SLS6</accession>
<protein>
    <submittedName>
        <fullName evidence="9">EmrB/QacA subfamily drug resistance transporter</fullName>
    </submittedName>
</protein>
<dbReference type="Gene3D" id="1.20.1250.20">
    <property type="entry name" value="MFS general substrate transporter like domains"/>
    <property type="match status" value="1"/>
</dbReference>
<dbReference type="NCBIfam" id="TIGR00711">
    <property type="entry name" value="efflux_EmrB"/>
    <property type="match status" value="1"/>
</dbReference>
<feature type="transmembrane region" description="Helical" evidence="7">
    <location>
        <begin position="222"/>
        <end position="239"/>
    </location>
</feature>
<evidence type="ECO:0000256" key="3">
    <source>
        <dbReference type="ARBA" id="ARBA00022475"/>
    </source>
</evidence>
<dbReference type="RefSeq" id="WP_133847685.1">
    <property type="nucleotide sequence ID" value="NZ_SNXZ01000001.1"/>
</dbReference>
<evidence type="ECO:0000256" key="5">
    <source>
        <dbReference type="ARBA" id="ARBA00022989"/>
    </source>
</evidence>
<proteinExistence type="predicted"/>
<feature type="transmembrane region" description="Helical" evidence="7">
    <location>
        <begin position="192"/>
        <end position="210"/>
    </location>
</feature>
<evidence type="ECO:0000256" key="1">
    <source>
        <dbReference type="ARBA" id="ARBA00004651"/>
    </source>
</evidence>
<keyword evidence="2" id="KW-0813">Transport</keyword>
<dbReference type="InterPro" id="IPR020846">
    <property type="entry name" value="MFS_dom"/>
</dbReference>
<sequence>MNARWLALGALALGTLTIGLDTTVLTVAVPTMAVDLQASTSQLQWIANAYTLVLAGIVLPAGMLGDRYGRKRLLVGALVVFGLASLACAFAGDAGTLIAARTALGVGAAFMMPLSMAVLPVMFTKDELSKALTVWVTSVALGLPLGPILGGWLLDNYWWGSVFLINVPLIALAVLAVVFLVPESRSDEPVRIDVRGTLLSSVALLALTYGVIRVGDHDFSDATALVCLAIAVVTGVVFVRSQRRPDALVDLGLFRSRSFAWGATLSTLVNFSMFGLMFTVPQFFQSVGGADALGAGLRLLPMIGGLLVGARVGEKAVARFGPRVIIAFGYLLIAGGLAIGATSSVHSGFGFIATWTALMGAGLGFAMPAAMNAALGALPASRSGSGSSLITALRQAGGTIGIAVLGTILNSGYRDHLDTAGLPPAVADAARDSVNSAVAVAKQAPALLDSARGAFVHGMDSMLLVCAAISLLGVFAAAVFMPGRGAVEPKPVGTEESKDGAAVG</sequence>
<feature type="transmembrane region" description="Helical" evidence="7">
    <location>
        <begin position="73"/>
        <end position="92"/>
    </location>
</feature>
<dbReference type="GO" id="GO:0022857">
    <property type="term" value="F:transmembrane transporter activity"/>
    <property type="evidence" value="ECO:0007669"/>
    <property type="project" value="InterPro"/>
</dbReference>
<feature type="transmembrane region" description="Helical" evidence="7">
    <location>
        <begin position="131"/>
        <end position="152"/>
    </location>
</feature>
<evidence type="ECO:0000256" key="2">
    <source>
        <dbReference type="ARBA" id="ARBA00022448"/>
    </source>
</evidence>
<dbReference type="EMBL" id="SNXZ01000001">
    <property type="protein sequence ID" value="TDQ04834.1"/>
    <property type="molecule type" value="Genomic_DNA"/>
</dbReference>
<keyword evidence="3" id="KW-1003">Cell membrane</keyword>
<feature type="transmembrane region" description="Helical" evidence="7">
    <location>
        <begin position="352"/>
        <end position="375"/>
    </location>
</feature>
<feature type="transmembrane region" description="Helical" evidence="7">
    <location>
        <begin position="259"/>
        <end position="280"/>
    </location>
</feature>
<dbReference type="SUPFAM" id="SSF103473">
    <property type="entry name" value="MFS general substrate transporter"/>
    <property type="match status" value="1"/>
</dbReference>
<gene>
    <name evidence="9" type="ORF">EV186_101792</name>
</gene>
<dbReference type="CDD" id="cd17321">
    <property type="entry name" value="MFS_MMR_MDR_like"/>
    <property type="match status" value="1"/>
</dbReference>